<feature type="region of interest" description="Disordered" evidence="1">
    <location>
        <begin position="629"/>
        <end position="701"/>
    </location>
</feature>
<feature type="compositionally biased region" description="Low complexity" evidence="1">
    <location>
        <begin position="191"/>
        <end position="217"/>
    </location>
</feature>
<dbReference type="GO" id="GO:0000987">
    <property type="term" value="F:cis-regulatory region sequence-specific DNA binding"/>
    <property type="evidence" value="ECO:0007669"/>
    <property type="project" value="TreeGrafter"/>
</dbReference>
<feature type="compositionally biased region" description="Low complexity" evidence="1">
    <location>
        <begin position="321"/>
        <end position="338"/>
    </location>
</feature>
<feature type="region of interest" description="Disordered" evidence="1">
    <location>
        <begin position="1"/>
        <end position="37"/>
    </location>
</feature>
<accession>A0A9P6FRY0</accession>
<dbReference type="PANTHER" id="PTHR14596:SF72">
    <property type="entry name" value="ZINC FINGER PROTEIN MSN2-RELATED"/>
    <property type="match status" value="1"/>
</dbReference>
<comment type="caution">
    <text evidence="2">The sequence shown here is derived from an EMBL/GenBank/DDBJ whole genome shotgun (WGS) entry which is preliminary data.</text>
</comment>
<feature type="compositionally biased region" description="Basic and acidic residues" evidence="1">
    <location>
        <begin position="156"/>
        <end position="170"/>
    </location>
</feature>
<feature type="compositionally biased region" description="Low complexity" evidence="1">
    <location>
        <begin position="688"/>
        <end position="700"/>
    </location>
</feature>
<feature type="compositionally biased region" description="Basic and acidic residues" evidence="1">
    <location>
        <begin position="218"/>
        <end position="227"/>
    </location>
</feature>
<protein>
    <recommendedName>
        <fullName evidence="4">F-box domain-containing protein</fullName>
    </recommendedName>
</protein>
<feature type="compositionally biased region" description="Basic and acidic residues" evidence="1">
    <location>
        <begin position="136"/>
        <end position="149"/>
    </location>
</feature>
<evidence type="ECO:0000256" key="1">
    <source>
        <dbReference type="SAM" id="MobiDB-lite"/>
    </source>
</evidence>
<reference evidence="2" key="1">
    <citation type="journal article" date="2020" name="Fungal Divers.">
        <title>Resolving the Mortierellaceae phylogeny through synthesis of multi-gene phylogenetics and phylogenomics.</title>
        <authorList>
            <person name="Vandepol N."/>
            <person name="Liber J."/>
            <person name="Desiro A."/>
            <person name="Na H."/>
            <person name="Kennedy M."/>
            <person name="Barry K."/>
            <person name="Grigoriev I.V."/>
            <person name="Miller A.N."/>
            <person name="O'Donnell K."/>
            <person name="Stajich J.E."/>
            <person name="Bonito G."/>
        </authorList>
    </citation>
    <scope>NUCLEOTIDE SEQUENCE</scope>
    <source>
        <strain evidence="2">KOD1015</strain>
    </source>
</reference>
<feature type="compositionally biased region" description="Low complexity" evidence="1">
    <location>
        <begin position="639"/>
        <end position="681"/>
    </location>
</feature>
<organism evidence="2 3">
    <name type="scientific">Lunasporangiospora selenospora</name>
    <dbReference type="NCBI Taxonomy" id="979761"/>
    <lineage>
        <taxon>Eukaryota</taxon>
        <taxon>Fungi</taxon>
        <taxon>Fungi incertae sedis</taxon>
        <taxon>Mucoromycota</taxon>
        <taxon>Mortierellomycotina</taxon>
        <taxon>Mortierellomycetes</taxon>
        <taxon>Mortierellales</taxon>
        <taxon>Mortierellaceae</taxon>
        <taxon>Lunasporangiospora</taxon>
    </lineage>
</organism>
<proteinExistence type="predicted"/>
<keyword evidence="3" id="KW-1185">Reference proteome</keyword>
<dbReference type="InterPro" id="IPR032675">
    <property type="entry name" value="LRR_dom_sf"/>
</dbReference>
<feature type="region of interest" description="Disordered" evidence="1">
    <location>
        <begin position="1115"/>
        <end position="1159"/>
    </location>
</feature>
<dbReference type="EMBL" id="JAABOA010001980">
    <property type="protein sequence ID" value="KAF9580567.1"/>
    <property type="molecule type" value="Genomic_DNA"/>
</dbReference>
<feature type="region of interest" description="Disordered" evidence="1">
    <location>
        <begin position="962"/>
        <end position="1039"/>
    </location>
</feature>
<dbReference type="GO" id="GO:0005634">
    <property type="term" value="C:nucleus"/>
    <property type="evidence" value="ECO:0007669"/>
    <property type="project" value="TreeGrafter"/>
</dbReference>
<dbReference type="GO" id="GO:0042594">
    <property type="term" value="P:response to starvation"/>
    <property type="evidence" value="ECO:0007669"/>
    <property type="project" value="TreeGrafter"/>
</dbReference>
<feature type="compositionally biased region" description="Polar residues" evidence="1">
    <location>
        <begin position="1025"/>
        <end position="1039"/>
    </location>
</feature>
<evidence type="ECO:0000313" key="2">
    <source>
        <dbReference type="EMBL" id="KAF9580567.1"/>
    </source>
</evidence>
<feature type="region of interest" description="Disordered" evidence="1">
    <location>
        <begin position="132"/>
        <end position="232"/>
    </location>
</feature>
<sequence>MDLSLQLPLQHTQAKREEQEQQQQQKKKEQEELHSTSALSLSLSLPRLTLPRHPNHPLPSPPLPLPPLTQLLSVNRVFEIPELVDCIVTHLRPIYILQLRLVSRRFYRALRLYLRLHLSRNTTASWTRFSPVLPRIRPDTDPRREDLNRKSSSSDSEDRGKGHVDAKRACGDSPSHGSINENENKNAHDPSSSSKESPSLSTTPQAQAQIQTQAETPTQEHWDESWDRPPLSPLHLLETAKTDHAMDMDNAQEQQESPGRDKDLTPEFEETCAFYARLAHVLTADTLDNFDDLMSSARGHSGSRPLYQVSRNQNDDRRDGNNNTNKTSVGSTTTATPTTCSVFGNEGSSSWGFPSPPSTVVLLKSLALSSYFPHLHTMSISRWKSDMGSFDRILERHLVRLQSFSVSFYTTVDLSRFLELLTGLDEDDSYYSNSYLNGNGRRRRRSSSSKVRSEDRGGLDTLQSLEIRHRVPDINCIRWRTFKDALSSLPQLKRLSLTGVGFCAENEEHDDGFGGSAPLEDRTIEPTVQFPGMQSLSLTLCRSTKTALQDLDRIFPQLTSLEINTSRSFSWLQAFLRYPLNQFDWHVQAVDNDFLELDMEDPPPLTTVYVLHDGTAVYINNHAIMGPEVPDNEATHGLNSINNNDSNSDGNNDSNNNNTATNTTNTTNTVTNNNITNGNHHNMGDHVSSSSSGTETGESSPILAPQEAIQHDEGDDHDEDIDQPVGPMNPIIVFPNLRRLKLVERQNSDSMDDLIYDIVSQRPHLRDLETHMLLVSISSMEGIAHWCASEGRSFQRLSLSPLRLKVPVVIPQQRVHPGQLRARLQRLYEGEFLRGVRHLYVQHELSGNILFASSLTSLHVGSVRHGISRISTENAKVWNKILRRLLNLEILRLDRPLVDLTLFEGLGRDPRKLTSGSSLTRQDHSSVGTGGLMSMGASKGLSIHDPQHQQWLQIKEEEEVSRLEIGSPSASLTSPSSTTSSPQGIVSDTDRMLSALSSSGSRDSDSSYFSPRGSSHRSKEDVFTKTASPSTNHSGKSSSLDYWADERPFLQELYVAFTDEGSAKCMKVRTMDRELVQRFRFLERLCVTCSASVAQRLGLCECEYDDLRSSLDKDQGAAVSKCDSPEEKATEWEIPEQATGEEEEEEGDDDGELTREPESAEWMRWQNRIRSNRPGLRVEFRYESIWP</sequence>
<evidence type="ECO:0000313" key="3">
    <source>
        <dbReference type="Proteomes" id="UP000780801"/>
    </source>
</evidence>
<feature type="compositionally biased region" description="Acidic residues" evidence="1">
    <location>
        <begin position="1139"/>
        <end position="1151"/>
    </location>
</feature>
<name>A0A9P6FRY0_9FUNG</name>
<dbReference type="PANTHER" id="PTHR14596">
    <property type="entry name" value="ZINC FINGER PROTEIN"/>
    <property type="match status" value="1"/>
</dbReference>
<dbReference type="Gene3D" id="3.80.10.10">
    <property type="entry name" value="Ribonuclease Inhibitor"/>
    <property type="match status" value="1"/>
</dbReference>
<dbReference type="GO" id="GO:0000981">
    <property type="term" value="F:DNA-binding transcription factor activity, RNA polymerase II-specific"/>
    <property type="evidence" value="ECO:0007669"/>
    <property type="project" value="TreeGrafter"/>
</dbReference>
<dbReference type="Proteomes" id="UP000780801">
    <property type="component" value="Unassembled WGS sequence"/>
</dbReference>
<dbReference type="AlphaFoldDB" id="A0A9P6FRY0"/>
<feature type="region of interest" description="Disordered" evidence="1">
    <location>
        <begin position="296"/>
        <end position="338"/>
    </location>
</feature>
<dbReference type="SUPFAM" id="SSF52047">
    <property type="entry name" value="RNI-like"/>
    <property type="match status" value="1"/>
</dbReference>
<feature type="compositionally biased region" description="Low complexity" evidence="1">
    <location>
        <begin position="994"/>
        <end position="1010"/>
    </location>
</feature>
<evidence type="ECO:0008006" key="4">
    <source>
        <dbReference type="Google" id="ProtNLM"/>
    </source>
</evidence>
<gene>
    <name evidence="2" type="ORF">BGW38_002726</name>
</gene>
<feature type="compositionally biased region" description="Low complexity" evidence="1">
    <location>
        <begin position="967"/>
        <end position="982"/>
    </location>
</feature>
<feature type="region of interest" description="Disordered" evidence="1">
    <location>
        <begin position="913"/>
        <end position="940"/>
    </location>
</feature>
<dbReference type="OrthoDB" id="2338788at2759"/>